<protein>
    <submittedName>
        <fullName evidence="2">Uncharacterized protein</fullName>
    </submittedName>
</protein>
<feature type="compositionally biased region" description="Basic and acidic residues" evidence="1">
    <location>
        <begin position="73"/>
        <end position="82"/>
    </location>
</feature>
<keyword evidence="3" id="KW-1185">Reference proteome</keyword>
<gene>
    <name evidence="2" type="ORF">PoB_006539500</name>
</gene>
<name>A0AAV4D420_9GAST</name>
<dbReference type="Proteomes" id="UP000735302">
    <property type="component" value="Unassembled WGS sequence"/>
</dbReference>
<proteinExistence type="predicted"/>
<evidence type="ECO:0000313" key="2">
    <source>
        <dbReference type="EMBL" id="GFO38890.1"/>
    </source>
</evidence>
<dbReference type="AlphaFoldDB" id="A0AAV4D420"/>
<dbReference type="EMBL" id="BLXT01007365">
    <property type="protein sequence ID" value="GFO38890.1"/>
    <property type="molecule type" value="Genomic_DNA"/>
</dbReference>
<accession>A0AAV4D420</accession>
<reference evidence="2 3" key="1">
    <citation type="journal article" date="2021" name="Elife">
        <title>Chloroplast acquisition without the gene transfer in kleptoplastic sea slugs, Plakobranchus ocellatus.</title>
        <authorList>
            <person name="Maeda T."/>
            <person name="Takahashi S."/>
            <person name="Yoshida T."/>
            <person name="Shimamura S."/>
            <person name="Takaki Y."/>
            <person name="Nagai Y."/>
            <person name="Toyoda A."/>
            <person name="Suzuki Y."/>
            <person name="Arimoto A."/>
            <person name="Ishii H."/>
            <person name="Satoh N."/>
            <person name="Nishiyama T."/>
            <person name="Hasebe M."/>
            <person name="Maruyama T."/>
            <person name="Minagawa J."/>
            <person name="Obokata J."/>
            <person name="Shigenobu S."/>
        </authorList>
    </citation>
    <scope>NUCLEOTIDE SEQUENCE [LARGE SCALE GENOMIC DNA]</scope>
</reference>
<evidence type="ECO:0000313" key="3">
    <source>
        <dbReference type="Proteomes" id="UP000735302"/>
    </source>
</evidence>
<sequence length="82" mass="9179">MLRKLQPCALPRQVYNAVRNIFLRLLSRSASEASLKILSTGYNYIARKVTVLNYLRYYIADSDSSHGQPSSALDRESSVGLA</sequence>
<organism evidence="2 3">
    <name type="scientific">Plakobranchus ocellatus</name>
    <dbReference type="NCBI Taxonomy" id="259542"/>
    <lineage>
        <taxon>Eukaryota</taxon>
        <taxon>Metazoa</taxon>
        <taxon>Spiralia</taxon>
        <taxon>Lophotrochozoa</taxon>
        <taxon>Mollusca</taxon>
        <taxon>Gastropoda</taxon>
        <taxon>Heterobranchia</taxon>
        <taxon>Euthyneura</taxon>
        <taxon>Panpulmonata</taxon>
        <taxon>Sacoglossa</taxon>
        <taxon>Placobranchoidea</taxon>
        <taxon>Plakobranchidae</taxon>
        <taxon>Plakobranchus</taxon>
    </lineage>
</organism>
<feature type="region of interest" description="Disordered" evidence="1">
    <location>
        <begin position="62"/>
        <end position="82"/>
    </location>
</feature>
<evidence type="ECO:0000256" key="1">
    <source>
        <dbReference type="SAM" id="MobiDB-lite"/>
    </source>
</evidence>
<comment type="caution">
    <text evidence="2">The sequence shown here is derived from an EMBL/GenBank/DDBJ whole genome shotgun (WGS) entry which is preliminary data.</text>
</comment>